<dbReference type="SUPFAM" id="SSF55729">
    <property type="entry name" value="Acyl-CoA N-acyltransferases (Nat)"/>
    <property type="match status" value="1"/>
</dbReference>
<comment type="caution">
    <text evidence="8">The sequence shown here is derived from an EMBL/GenBank/DDBJ whole genome shotgun (WGS) entry which is preliminary data.</text>
</comment>
<accession>A0A139STV1</accession>
<keyword evidence="9" id="KW-1185">Reference proteome</keyword>
<dbReference type="InterPro" id="IPR000182">
    <property type="entry name" value="GNAT_dom"/>
</dbReference>
<evidence type="ECO:0000256" key="1">
    <source>
        <dbReference type="ARBA" id="ARBA00009342"/>
    </source>
</evidence>
<evidence type="ECO:0000259" key="7">
    <source>
        <dbReference type="PROSITE" id="PS51186"/>
    </source>
</evidence>
<keyword evidence="5" id="KW-0012">Acyltransferase</keyword>
<dbReference type="InterPro" id="IPR016181">
    <property type="entry name" value="Acyl_CoA_acyltransferase"/>
</dbReference>
<evidence type="ECO:0000256" key="4">
    <source>
        <dbReference type="ARBA" id="ARBA00022679"/>
    </source>
</evidence>
<comment type="similarity">
    <text evidence="1">Belongs to the acetyltransferase family. GNAT subfamily.</text>
</comment>
<dbReference type="Gene3D" id="3.40.630.30">
    <property type="match status" value="1"/>
</dbReference>
<dbReference type="PROSITE" id="PS51186">
    <property type="entry name" value="GNAT"/>
    <property type="match status" value="1"/>
</dbReference>
<protein>
    <submittedName>
        <fullName evidence="8">GCN5 family acetyltransferase</fullName>
    </submittedName>
</protein>
<organism evidence="8 9">
    <name type="scientific">Ventosimonas gracilis</name>
    <dbReference type="NCBI Taxonomy" id="1680762"/>
    <lineage>
        <taxon>Bacteria</taxon>
        <taxon>Pseudomonadati</taxon>
        <taxon>Pseudomonadota</taxon>
        <taxon>Gammaproteobacteria</taxon>
        <taxon>Pseudomonadales</taxon>
        <taxon>Ventosimonadaceae</taxon>
        <taxon>Ventosimonas</taxon>
    </lineage>
</organism>
<dbReference type="RefSeq" id="WP_068390318.1">
    <property type="nucleotide sequence ID" value="NZ_LSZO01000157.1"/>
</dbReference>
<dbReference type="PANTHER" id="PTHR36449">
    <property type="entry name" value="ACETYLTRANSFERASE-RELATED"/>
    <property type="match status" value="1"/>
</dbReference>
<dbReference type="OrthoDB" id="9799147at2"/>
<evidence type="ECO:0000256" key="3">
    <source>
        <dbReference type="ARBA" id="ARBA00022649"/>
    </source>
</evidence>
<gene>
    <name evidence="8" type="ORF">AXE65_00415</name>
</gene>
<sequence>MALRITLLDTRQHDRAEFVCGVKALDDYLRQRAGQHQRDSIATIHVLIDDEEPARVLGYCALSAAQLYLHELSEADRKRLPAWPVPAMRMGRLAIAATEQGKGYGRLLLGHAVNLARLVRQTMGVRVLIVDAKDATAAAFYQSYGFRPTTSEALTLYLPV</sequence>
<dbReference type="Proteomes" id="UP000072660">
    <property type="component" value="Unassembled WGS sequence"/>
</dbReference>
<dbReference type="GO" id="GO:0016747">
    <property type="term" value="F:acyltransferase activity, transferring groups other than amino-acyl groups"/>
    <property type="evidence" value="ECO:0007669"/>
    <property type="project" value="InterPro"/>
</dbReference>
<keyword evidence="3" id="KW-1277">Toxin-antitoxin system</keyword>
<dbReference type="EMBL" id="LSZO01000157">
    <property type="protein sequence ID" value="KXU38019.1"/>
    <property type="molecule type" value="Genomic_DNA"/>
</dbReference>
<dbReference type="PANTHER" id="PTHR36449:SF1">
    <property type="entry name" value="ACETYLTRANSFERASE"/>
    <property type="match status" value="1"/>
</dbReference>
<reference evidence="8 9" key="1">
    <citation type="submission" date="2016-02" db="EMBL/GenBank/DDBJ databases">
        <authorList>
            <person name="Wen L."/>
            <person name="He K."/>
            <person name="Yang H."/>
        </authorList>
    </citation>
    <scope>NUCLEOTIDE SEQUENCE [LARGE SCALE GENOMIC DNA]</scope>
    <source>
        <strain evidence="8 9">CV58</strain>
    </source>
</reference>
<keyword evidence="2" id="KW-0678">Repressor</keyword>
<evidence type="ECO:0000313" key="8">
    <source>
        <dbReference type="EMBL" id="KXU38019.1"/>
    </source>
</evidence>
<keyword evidence="4 8" id="KW-0808">Transferase</keyword>
<evidence type="ECO:0000256" key="6">
    <source>
        <dbReference type="ARBA" id="ARBA00049880"/>
    </source>
</evidence>
<name>A0A139STV1_9GAMM</name>
<proteinExistence type="inferred from homology"/>
<evidence type="ECO:0000313" key="9">
    <source>
        <dbReference type="Proteomes" id="UP000072660"/>
    </source>
</evidence>
<comment type="catalytic activity">
    <reaction evidence="6">
        <text>glycyl-tRNA(Gly) + acetyl-CoA = N-acetylglycyl-tRNA(Gly) + CoA + H(+)</text>
        <dbReference type="Rhea" id="RHEA:81867"/>
        <dbReference type="Rhea" id="RHEA-COMP:9683"/>
        <dbReference type="Rhea" id="RHEA-COMP:19766"/>
        <dbReference type="ChEBI" id="CHEBI:15378"/>
        <dbReference type="ChEBI" id="CHEBI:57287"/>
        <dbReference type="ChEBI" id="CHEBI:57288"/>
        <dbReference type="ChEBI" id="CHEBI:78522"/>
        <dbReference type="ChEBI" id="CHEBI:232036"/>
    </reaction>
</comment>
<feature type="domain" description="N-acetyltransferase" evidence="7">
    <location>
        <begin position="8"/>
        <end position="160"/>
    </location>
</feature>
<evidence type="ECO:0000256" key="5">
    <source>
        <dbReference type="ARBA" id="ARBA00023315"/>
    </source>
</evidence>
<evidence type="ECO:0000256" key="2">
    <source>
        <dbReference type="ARBA" id="ARBA00022491"/>
    </source>
</evidence>
<dbReference type="AlphaFoldDB" id="A0A139STV1"/>
<dbReference type="Pfam" id="PF13508">
    <property type="entry name" value="Acetyltransf_7"/>
    <property type="match status" value="1"/>
</dbReference>